<name>A0AAV7JN22_9METZ</name>
<dbReference type="InterPro" id="IPR047187">
    <property type="entry name" value="SF1_C_Upf1"/>
</dbReference>
<dbReference type="AlphaFoldDB" id="A0AAV7JN22"/>
<gene>
    <name evidence="8" type="ORF">LOD99_6134</name>
</gene>
<dbReference type="InterPro" id="IPR041677">
    <property type="entry name" value="DNA2/NAM7_AAA_11"/>
</dbReference>
<keyword evidence="4" id="KW-0067">ATP-binding</keyword>
<dbReference type="GO" id="GO:0004386">
    <property type="term" value="F:helicase activity"/>
    <property type="evidence" value="ECO:0007669"/>
    <property type="project" value="UniProtKB-KW"/>
</dbReference>
<dbReference type="EMBL" id="JAKMXF010000313">
    <property type="protein sequence ID" value="KAI6650217.1"/>
    <property type="molecule type" value="Genomic_DNA"/>
</dbReference>
<proteinExistence type="predicted"/>
<dbReference type="InterPro" id="IPR045055">
    <property type="entry name" value="DNA2/NAM7-like"/>
</dbReference>
<comment type="caution">
    <text evidence="8">The sequence shown here is derived from an EMBL/GenBank/DDBJ whole genome shotgun (WGS) entry which is preliminary data.</text>
</comment>
<keyword evidence="2" id="KW-0378">Hydrolase</keyword>
<evidence type="ECO:0000313" key="8">
    <source>
        <dbReference type="EMBL" id="KAI6650217.1"/>
    </source>
</evidence>
<keyword evidence="3" id="KW-0347">Helicase</keyword>
<accession>A0AAV7JN22</accession>
<dbReference type="Pfam" id="PF13087">
    <property type="entry name" value="AAA_12"/>
    <property type="match status" value="1"/>
</dbReference>
<feature type="domain" description="DNA2/NAM7 helicase-like C-terminal" evidence="7">
    <location>
        <begin position="570"/>
        <end position="753"/>
    </location>
</feature>
<dbReference type="SUPFAM" id="SSF52540">
    <property type="entry name" value="P-loop containing nucleoside triphosphate hydrolases"/>
    <property type="match status" value="1"/>
</dbReference>
<dbReference type="InterPro" id="IPR027417">
    <property type="entry name" value="P-loop_NTPase"/>
</dbReference>
<dbReference type="Pfam" id="PF13086">
    <property type="entry name" value="AAA_11"/>
    <property type="match status" value="2"/>
</dbReference>
<organism evidence="8 9">
    <name type="scientific">Oopsacas minuta</name>
    <dbReference type="NCBI Taxonomy" id="111878"/>
    <lineage>
        <taxon>Eukaryota</taxon>
        <taxon>Metazoa</taxon>
        <taxon>Porifera</taxon>
        <taxon>Hexactinellida</taxon>
        <taxon>Hexasterophora</taxon>
        <taxon>Lyssacinosida</taxon>
        <taxon>Leucopsacidae</taxon>
        <taxon>Oopsacas</taxon>
    </lineage>
</organism>
<feature type="region of interest" description="Disordered" evidence="5">
    <location>
        <begin position="779"/>
        <end position="874"/>
    </location>
</feature>
<evidence type="ECO:0000256" key="1">
    <source>
        <dbReference type="ARBA" id="ARBA00022741"/>
    </source>
</evidence>
<reference evidence="8 9" key="1">
    <citation type="journal article" date="2023" name="BMC Biol.">
        <title>The compact genome of the sponge Oopsacas minuta (Hexactinellida) is lacking key metazoan core genes.</title>
        <authorList>
            <person name="Santini S."/>
            <person name="Schenkelaars Q."/>
            <person name="Jourda C."/>
            <person name="Duchesne M."/>
            <person name="Belahbib H."/>
            <person name="Rocher C."/>
            <person name="Selva M."/>
            <person name="Riesgo A."/>
            <person name="Vervoort M."/>
            <person name="Leys S.P."/>
            <person name="Kodjabachian L."/>
            <person name="Le Bivic A."/>
            <person name="Borchiellini C."/>
            <person name="Claverie J.M."/>
            <person name="Renard E."/>
        </authorList>
    </citation>
    <scope>NUCLEOTIDE SEQUENCE [LARGE SCALE GENOMIC DNA]</scope>
    <source>
        <strain evidence="8">SPO-2</strain>
    </source>
</reference>
<evidence type="ECO:0000256" key="4">
    <source>
        <dbReference type="ARBA" id="ARBA00022840"/>
    </source>
</evidence>
<feature type="domain" description="DNA2/NAM7 helicase helicase" evidence="6">
    <location>
        <begin position="369"/>
        <end position="466"/>
    </location>
</feature>
<keyword evidence="1" id="KW-0547">Nucleotide-binding</keyword>
<sequence>MVKDYVKIFVSIENMLNSLHITFTSPKDLLVLYSYLSRLHLYDIINKHIITSLDKIEISTHAQYFDCVFNWELWCFLSLSVSHQLSNRLYTLYLTLEDTDRSVNNEVTIPSSLQELSVTCNDPPPVDHTQLKRYKCYFAHLMLNHLLAESPGQEEYAKVKDTENSVCKLRVLPAKREVTVSTDLQSSSEEDIEDTTAVVEQVKSKKKCKPWKACFSRLNQVTSSKFSNGSYVKIRFLALSTSTHSSEPIALGRISQYSWSPASITVDILEPVPDCLKRSADLKKGFWALTLLGNVTSFKRSSKALQSLYTPGIVSILISPEAFPPNIIQQENTIDISIQQPEAVLESVKRDNPYTSFPGCNACEHRASLNQSQENAIHASLKQRLTLIHGPPGTGKTFVAAEIVHQMSHMEDKSKILVAAETNNAVDNLTRKLVDLGMLVVRVGKRNTISKDLHEHSLDHQVEMKRVELGESKKGEFQSPKLKKEILNAAEIIATTCTGAGDSDLKTIKFSYILIDEATQAIEPVSLISIAKSCDKLILIGDPKQLAPTLPEKHDQRENIPEGTPPYDALSVTLFHRLCTKLEPIFLDEQHRMHPAIAEFPSMMFYAGKLRTAVKEKDRIPPNVQFLSPNKPIIFINAETPEYRAGTSWKNPGEAELVVKIIKQLMATSECTVSDIGVITPYTGQVRCIRDGLDNIKVEVNSIDGFQGKEKEIIVFSTVRNTKGSELAFIKDHHRINVLLTRAKRALIGIGNQNTLSRSEIWDKWTRLYLRTNSEYGNGHIEPQSKEDNKQNAPFDAANTTKPKVGKPPQMHTYSRNKSDNYNPTRERDHTDHLYKHSDRVTTINLTPKKKISQKKRKYGGTGKPENIDSSEKD</sequence>
<keyword evidence="9" id="KW-1185">Reference proteome</keyword>
<evidence type="ECO:0000259" key="6">
    <source>
        <dbReference type="Pfam" id="PF13086"/>
    </source>
</evidence>
<dbReference type="FunFam" id="3.40.50.300:FF:000326">
    <property type="entry name" value="P-loop containing nucleoside triphosphate hydrolase"/>
    <property type="match status" value="1"/>
</dbReference>
<protein>
    <submittedName>
        <fullName evidence="8">Regulator of nonsense transcripts 1</fullName>
    </submittedName>
</protein>
<evidence type="ECO:0000313" key="9">
    <source>
        <dbReference type="Proteomes" id="UP001165289"/>
    </source>
</evidence>
<dbReference type="Gene3D" id="3.40.50.300">
    <property type="entry name" value="P-loop containing nucleotide triphosphate hydrolases"/>
    <property type="match status" value="2"/>
</dbReference>
<dbReference type="PANTHER" id="PTHR10887:SF495">
    <property type="entry name" value="HELICASE SENATAXIN ISOFORM X1-RELATED"/>
    <property type="match status" value="1"/>
</dbReference>
<feature type="compositionally biased region" description="Polar residues" evidence="5">
    <location>
        <begin position="812"/>
        <end position="824"/>
    </location>
</feature>
<feature type="compositionally biased region" description="Basic and acidic residues" evidence="5">
    <location>
        <begin position="825"/>
        <end position="840"/>
    </location>
</feature>
<dbReference type="Proteomes" id="UP001165289">
    <property type="component" value="Unassembled WGS sequence"/>
</dbReference>
<dbReference type="InterPro" id="IPR041679">
    <property type="entry name" value="DNA2/NAM7-like_C"/>
</dbReference>
<evidence type="ECO:0000256" key="5">
    <source>
        <dbReference type="SAM" id="MobiDB-lite"/>
    </source>
</evidence>
<dbReference type="GO" id="GO:0005524">
    <property type="term" value="F:ATP binding"/>
    <property type="evidence" value="ECO:0007669"/>
    <property type="project" value="UniProtKB-KW"/>
</dbReference>
<dbReference type="GO" id="GO:0005694">
    <property type="term" value="C:chromosome"/>
    <property type="evidence" value="ECO:0007669"/>
    <property type="project" value="UniProtKB-ARBA"/>
</dbReference>
<dbReference type="CDD" id="cd18808">
    <property type="entry name" value="SF1_C_Upf1"/>
    <property type="match status" value="1"/>
</dbReference>
<dbReference type="PANTHER" id="PTHR10887">
    <property type="entry name" value="DNA2/NAM7 HELICASE FAMILY"/>
    <property type="match status" value="1"/>
</dbReference>
<feature type="domain" description="DNA2/NAM7 helicase helicase" evidence="6">
    <location>
        <begin position="479"/>
        <end position="550"/>
    </location>
</feature>
<evidence type="ECO:0000256" key="2">
    <source>
        <dbReference type="ARBA" id="ARBA00022801"/>
    </source>
</evidence>
<dbReference type="GO" id="GO:0016787">
    <property type="term" value="F:hydrolase activity"/>
    <property type="evidence" value="ECO:0007669"/>
    <property type="project" value="UniProtKB-KW"/>
</dbReference>
<evidence type="ECO:0000256" key="3">
    <source>
        <dbReference type="ARBA" id="ARBA00022806"/>
    </source>
</evidence>
<feature type="compositionally biased region" description="Basic residues" evidence="5">
    <location>
        <begin position="848"/>
        <end position="859"/>
    </location>
</feature>
<evidence type="ECO:0000259" key="7">
    <source>
        <dbReference type="Pfam" id="PF13087"/>
    </source>
</evidence>